<dbReference type="Pfam" id="PF14534">
    <property type="entry name" value="DUF4440"/>
    <property type="match status" value="1"/>
</dbReference>
<reference evidence="2 3" key="1">
    <citation type="submission" date="2016-10" db="EMBL/GenBank/DDBJ databases">
        <authorList>
            <person name="Varghese N."/>
            <person name="Submissions S."/>
        </authorList>
    </citation>
    <scope>NUCLEOTIDE SEQUENCE [LARGE SCALE GENOMIC DNA]</scope>
    <source>
        <strain evidence="2 3">DSM 29073</strain>
    </source>
</reference>
<feature type="domain" description="DUF4440" evidence="1">
    <location>
        <begin position="14"/>
        <end position="121"/>
    </location>
</feature>
<proteinExistence type="predicted"/>
<evidence type="ECO:0000313" key="2">
    <source>
        <dbReference type="EMBL" id="SEF65723.1"/>
    </source>
</evidence>
<dbReference type="RefSeq" id="WP_103982708.1">
    <property type="nucleotide sequence ID" value="NZ_FNVS01000004.1"/>
</dbReference>
<organism evidence="2 3">
    <name type="scientific">Parabacteroides chinchillae</name>
    <dbReference type="NCBI Taxonomy" id="871327"/>
    <lineage>
        <taxon>Bacteria</taxon>
        <taxon>Pseudomonadati</taxon>
        <taxon>Bacteroidota</taxon>
        <taxon>Bacteroidia</taxon>
        <taxon>Bacteroidales</taxon>
        <taxon>Tannerellaceae</taxon>
        <taxon>Parabacteroides</taxon>
    </lineage>
</organism>
<comment type="caution">
    <text evidence="2">The sequence shown here is derived from an EMBL/GenBank/DDBJ whole genome shotgun (WGS) entry which is preliminary data.</text>
</comment>
<keyword evidence="3" id="KW-1185">Reference proteome</keyword>
<dbReference type="Gene3D" id="3.10.450.50">
    <property type="match status" value="1"/>
</dbReference>
<dbReference type="GO" id="GO:0016301">
    <property type="term" value="F:kinase activity"/>
    <property type="evidence" value="ECO:0007669"/>
    <property type="project" value="UniProtKB-KW"/>
</dbReference>
<evidence type="ECO:0000313" key="3">
    <source>
        <dbReference type="Proteomes" id="UP000236725"/>
    </source>
</evidence>
<dbReference type="InterPro" id="IPR032710">
    <property type="entry name" value="NTF2-like_dom_sf"/>
</dbReference>
<protein>
    <submittedName>
        <fullName evidence="2">Calcium/calmodulin dependent protein kinase II association domain-containing protein</fullName>
    </submittedName>
</protein>
<gene>
    <name evidence="2" type="ORF">SAMN05444001_10468</name>
</gene>
<accession>A0A8G2BV07</accession>
<evidence type="ECO:0000259" key="1">
    <source>
        <dbReference type="Pfam" id="PF14534"/>
    </source>
</evidence>
<dbReference type="Proteomes" id="UP000236725">
    <property type="component" value="Unassembled WGS sequence"/>
</dbReference>
<keyword evidence="2" id="KW-0808">Transferase</keyword>
<dbReference type="EMBL" id="FNVS01000004">
    <property type="protein sequence ID" value="SEF65723.1"/>
    <property type="molecule type" value="Genomic_DNA"/>
</dbReference>
<dbReference type="AlphaFoldDB" id="A0A8G2BV07"/>
<keyword evidence="2" id="KW-0418">Kinase</keyword>
<name>A0A8G2BV07_9BACT</name>
<dbReference type="InterPro" id="IPR027843">
    <property type="entry name" value="DUF4440"/>
</dbReference>
<sequence length="136" mass="15888">MKNEIQKEGIAELIISLEKQALEIWNNGNPDAYLALSDTDVVYFDPMLERKMEGLDQLTAYYERARGMVHVDRYEMICPVVQATEDMAVLTFNLNSYEGDKVYKWNCTEVYRRNSVNEWKIIQTHWSLVKPLGDSM</sequence>
<dbReference type="SUPFAM" id="SSF54427">
    <property type="entry name" value="NTF2-like"/>
    <property type="match status" value="1"/>
</dbReference>